<gene>
    <name evidence="1" type="ORF">KR093_010485</name>
</gene>
<evidence type="ECO:0000313" key="2">
    <source>
        <dbReference type="Proteomes" id="UP001200034"/>
    </source>
</evidence>
<dbReference type="Proteomes" id="UP001200034">
    <property type="component" value="Unassembled WGS sequence"/>
</dbReference>
<reference evidence="1" key="1">
    <citation type="journal article" date="2021" name="Mol. Ecol. Resour.">
        <title>Phylogenomic analyses of the genus Drosophila reveals genomic signals of climate adaptation.</title>
        <authorList>
            <person name="Li F."/>
            <person name="Rane R.V."/>
            <person name="Luria V."/>
            <person name="Xiong Z."/>
            <person name="Chen J."/>
            <person name="Li Z."/>
            <person name="Catullo R.A."/>
            <person name="Griffin P.C."/>
            <person name="Schiffer M."/>
            <person name="Pearce S."/>
            <person name="Lee S.F."/>
            <person name="McElroy K."/>
            <person name="Stocker A."/>
            <person name="Shirriffs J."/>
            <person name="Cockerell F."/>
            <person name="Coppin C."/>
            <person name="Sgro C.M."/>
            <person name="Karger A."/>
            <person name="Cain J.W."/>
            <person name="Weber J.A."/>
            <person name="Santpere G."/>
            <person name="Kirschner M.W."/>
            <person name="Hoffmann A.A."/>
            <person name="Oakeshott J.G."/>
            <person name="Zhang G."/>
        </authorList>
    </citation>
    <scope>NUCLEOTIDE SEQUENCE</scope>
    <source>
        <strain evidence="1">BGI-SZ-2011g</strain>
    </source>
</reference>
<keyword evidence="2" id="KW-1185">Reference proteome</keyword>
<comment type="caution">
    <text evidence="1">The sequence shown here is derived from an EMBL/GenBank/DDBJ whole genome shotgun (WGS) entry which is preliminary data.</text>
</comment>
<dbReference type="AlphaFoldDB" id="A0AAD4K241"/>
<name>A0AAD4K241_9MUSC</name>
<evidence type="ECO:0000313" key="1">
    <source>
        <dbReference type="EMBL" id="KAH8372183.1"/>
    </source>
</evidence>
<feature type="non-terminal residue" evidence="1">
    <location>
        <position position="74"/>
    </location>
</feature>
<sequence>RSAQNFSDAETQAALKFIKENDLSMSELYFALKYVRISNRDLQSDEKFKDIQQRLKKLREEDMAVVSPPPPDWN</sequence>
<proteinExistence type="predicted"/>
<protein>
    <submittedName>
        <fullName evidence="1">Uncharacterized protein</fullName>
    </submittedName>
</protein>
<feature type="non-terminal residue" evidence="1">
    <location>
        <position position="1"/>
    </location>
</feature>
<accession>A0AAD4K241</accession>
<organism evidence="1 2">
    <name type="scientific">Drosophila rubida</name>
    <dbReference type="NCBI Taxonomy" id="30044"/>
    <lineage>
        <taxon>Eukaryota</taxon>
        <taxon>Metazoa</taxon>
        <taxon>Ecdysozoa</taxon>
        <taxon>Arthropoda</taxon>
        <taxon>Hexapoda</taxon>
        <taxon>Insecta</taxon>
        <taxon>Pterygota</taxon>
        <taxon>Neoptera</taxon>
        <taxon>Endopterygota</taxon>
        <taxon>Diptera</taxon>
        <taxon>Brachycera</taxon>
        <taxon>Muscomorpha</taxon>
        <taxon>Ephydroidea</taxon>
        <taxon>Drosophilidae</taxon>
        <taxon>Drosophila</taxon>
    </lineage>
</organism>
<dbReference type="EMBL" id="JAJJHW010002585">
    <property type="protein sequence ID" value="KAH8372183.1"/>
    <property type="molecule type" value="Genomic_DNA"/>
</dbReference>